<feature type="domain" description="BMP and activin membrane-bound inhibitor C-terminal" evidence="4">
    <location>
        <begin position="171"/>
        <end position="215"/>
    </location>
</feature>
<keyword evidence="1" id="KW-0472">Membrane</keyword>
<proteinExistence type="predicted"/>
<feature type="domain" description="BMP and activin membrane-bound inhibitor N-terminal" evidence="3">
    <location>
        <begin position="24"/>
        <end position="119"/>
    </location>
</feature>
<evidence type="ECO:0000259" key="4">
    <source>
        <dbReference type="Pfam" id="PF19337"/>
    </source>
</evidence>
<dbReference type="InterPro" id="IPR045806">
    <property type="entry name" value="BAMBI_C"/>
</dbReference>
<dbReference type="Pfam" id="PF19337">
    <property type="entry name" value="BAMBI_C"/>
    <property type="match status" value="1"/>
</dbReference>
<dbReference type="SUPFAM" id="SSF57302">
    <property type="entry name" value="Snake toxin-like"/>
    <property type="match status" value="1"/>
</dbReference>
<accession>A0A210R3G7</accession>
<dbReference type="Pfam" id="PF06211">
    <property type="entry name" value="BAMBI"/>
    <property type="match status" value="1"/>
</dbReference>
<dbReference type="EMBL" id="NEDP02000657">
    <property type="protein sequence ID" value="OWF55502.1"/>
    <property type="molecule type" value="Genomic_DNA"/>
</dbReference>
<feature type="chain" id="PRO_5012849307" evidence="2">
    <location>
        <begin position="32"/>
        <end position="301"/>
    </location>
</feature>
<keyword evidence="2" id="KW-0732">Signal</keyword>
<reference evidence="5 6" key="1">
    <citation type="journal article" date="2017" name="Nat. Ecol. Evol.">
        <title>Scallop genome provides insights into evolution of bilaterian karyotype and development.</title>
        <authorList>
            <person name="Wang S."/>
            <person name="Zhang J."/>
            <person name="Jiao W."/>
            <person name="Li J."/>
            <person name="Xun X."/>
            <person name="Sun Y."/>
            <person name="Guo X."/>
            <person name="Huan P."/>
            <person name="Dong B."/>
            <person name="Zhang L."/>
            <person name="Hu X."/>
            <person name="Sun X."/>
            <person name="Wang J."/>
            <person name="Zhao C."/>
            <person name="Wang Y."/>
            <person name="Wang D."/>
            <person name="Huang X."/>
            <person name="Wang R."/>
            <person name="Lv J."/>
            <person name="Li Y."/>
            <person name="Zhang Z."/>
            <person name="Liu B."/>
            <person name="Lu W."/>
            <person name="Hui Y."/>
            <person name="Liang J."/>
            <person name="Zhou Z."/>
            <person name="Hou R."/>
            <person name="Li X."/>
            <person name="Liu Y."/>
            <person name="Li H."/>
            <person name="Ning X."/>
            <person name="Lin Y."/>
            <person name="Zhao L."/>
            <person name="Xing Q."/>
            <person name="Dou J."/>
            <person name="Li Y."/>
            <person name="Mao J."/>
            <person name="Guo H."/>
            <person name="Dou H."/>
            <person name="Li T."/>
            <person name="Mu C."/>
            <person name="Jiang W."/>
            <person name="Fu Q."/>
            <person name="Fu X."/>
            <person name="Miao Y."/>
            <person name="Liu J."/>
            <person name="Yu Q."/>
            <person name="Li R."/>
            <person name="Liao H."/>
            <person name="Li X."/>
            <person name="Kong Y."/>
            <person name="Jiang Z."/>
            <person name="Chourrout D."/>
            <person name="Li R."/>
            <person name="Bao Z."/>
        </authorList>
    </citation>
    <scope>NUCLEOTIDE SEQUENCE [LARGE SCALE GENOMIC DNA]</scope>
    <source>
        <strain evidence="5 6">PY_sf001</strain>
    </source>
</reference>
<dbReference type="Gene3D" id="2.10.60.10">
    <property type="entry name" value="CD59"/>
    <property type="match status" value="1"/>
</dbReference>
<evidence type="ECO:0000256" key="1">
    <source>
        <dbReference type="SAM" id="Phobius"/>
    </source>
</evidence>
<evidence type="ECO:0000313" key="5">
    <source>
        <dbReference type="EMBL" id="OWF55502.1"/>
    </source>
</evidence>
<dbReference type="AlphaFoldDB" id="A0A210R3G7"/>
<protein>
    <submittedName>
        <fullName evidence="5">BMP and activin membrane-bound inhibitor-like</fullName>
    </submittedName>
</protein>
<dbReference type="InterPro" id="IPR045807">
    <property type="entry name" value="BAMBI_N"/>
</dbReference>
<keyword evidence="1" id="KW-1133">Transmembrane helix</keyword>
<dbReference type="OrthoDB" id="5914644at2759"/>
<dbReference type="STRING" id="6573.A0A210R3G7"/>
<evidence type="ECO:0000256" key="2">
    <source>
        <dbReference type="SAM" id="SignalP"/>
    </source>
</evidence>
<keyword evidence="1" id="KW-0812">Transmembrane</keyword>
<dbReference type="InterPro" id="IPR045860">
    <property type="entry name" value="Snake_toxin-like_sf"/>
</dbReference>
<dbReference type="CDD" id="cd23576">
    <property type="entry name" value="TFP_LU_ECD_BAMBI"/>
    <property type="match status" value="1"/>
</dbReference>
<feature type="transmembrane region" description="Helical" evidence="1">
    <location>
        <begin position="175"/>
        <end position="200"/>
    </location>
</feature>
<evidence type="ECO:0000313" key="6">
    <source>
        <dbReference type="Proteomes" id="UP000242188"/>
    </source>
</evidence>
<gene>
    <name evidence="5" type="ORF">KP79_PYT19551</name>
</gene>
<sequence length="301" mass="34141">MLHRTVRTLSLRMESSLALFLLLTMVYCLAAIEGEIRCYCNEPGCISTSYMCKSPLGMCYSLVSLEGETKRTTQGCVDSLVRQQQNLCDGEVMEQMRGNRPSTEWPFLHCCKNDMCNYNYNDYTENVNIVMNAAKINNSSRHRAVDKDLNMVVPPGGYVPRAIPDSDDRSGESDLWFKAAVIAVPIAGGFILILLVLLAVRMLRTDSRRHRQLIQFRRERTSLTKAQLYVTDHFSEKTEKSSSSSMFGENHNSLCKDINVKVDKDGKVYEQVCPEQSKTKRTRPSIVIWGKPLQKDFATVV</sequence>
<feature type="signal peptide" evidence="2">
    <location>
        <begin position="1"/>
        <end position="31"/>
    </location>
</feature>
<comment type="caution">
    <text evidence="5">The sequence shown here is derived from an EMBL/GenBank/DDBJ whole genome shotgun (WGS) entry which is preliminary data.</text>
</comment>
<organism evidence="5 6">
    <name type="scientific">Mizuhopecten yessoensis</name>
    <name type="common">Japanese scallop</name>
    <name type="synonym">Patinopecten yessoensis</name>
    <dbReference type="NCBI Taxonomy" id="6573"/>
    <lineage>
        <taxon>Eukaryota</taxon>
        <taxon>Metazoa</taxon>
        <taxon>Spiralia</taxon>
        <taxon>Lophotrochozoa</taxon>
        <taxon>Mollusca</taxon>
        <taxon>Bivalvia</taxon>
        <taxon>Autobranchia</taxon>
        <taxon>Pteriomorphia</taxon>
        <taxon>Pectinida</taxon>
        <taxon>Pectinoidea</taxon>
        <taxon>Pectinidae</taxon>
        <taxon>Mizuhopecten</taxon>
    </lineage>
</organism>
<name>A0A210R3G7_MIZYE</name>
<evidence type="ECO:0000259" key="3">
    <source>
        <dbReference type="Pfam" id="PF06211"/>
    </source>
</evidence>
<dbReference type="Proteomes" id="UP000242188">
    <property type="component" value="Unassembled WGS sequence"/>
</dbReference>
<keyword evidence="6" id="KW-1185">Reference proteome</keyword>